<keyword evidence="2" id="KW-1185">Reference proteome</keyword>
<dbReference type="GO" id="GO:0004151">
    <property type="term" value="F:dihydroorotase activity"/>
    <property type="evidence" value="ECO:0007669"/>
    <property type="project" value="InterPro"/>
</dbReference>
<dbReference type="PANTHER" id="PTHR43137">
    <property type="entry name" value="DIHYDROOROTASE"/>
    <property type="match status" value="1"/>
</dbReference>
<dbReference type="GO" id="GO:0044205">
    <property type="term" value="P:'de novo' UMP biosynthetic process"/>
    <property type="evidence" value="ECO:0007669"/>
    <property type="project" value="UniProtKB-UniPathway"/>
</dbReference>
<reference evidence="1 2" key="1">
    <citation type="journal article" date="2021" name="DNA Res.">
        <title>Genome analysis of Candida subhashii reveals its hybrid nature and dual mitochondrial genome conformations.</title>
        <authorList>
            <person name="Mixao V."/>
            <person name="Hegedusova E."/>
            <person name="Saus E."/>
            <person name="Pryszcz L.P."/>
            <person name="Cillingova A."/>
            <person name="Nosek J."/>
            <person name="Gabaldon T."/>
        </authorList>
    </citation>
    <scope>NUCLEOTIDE SEQUENCE [LARGE SCALE GENOMIC DNA]</scope>
    <source>
        <strain evidence="1 2">CBS 10753</strain>
    </source>
</reference>
<name>A0A8J5QH90_9ASCO</name>
<dbReference type="EMBL" id="JAGSYN010000234">
    <property type="protein sequence ID" value="KAG7661211.1"/>
    <property type="molecule type" value="Genomic_DNA"/>
</dbReference>
<dbReference type="PANTHER" id="PTHR43137:SF1">
    <property type="entry name" value="DIHYDROOROTASE"/>
    <property type="match status" value="1"/>
</dbReference>
<accession>A0A8J5QH90</accession>
<dbReference type="InterPro" id="IPR004721">
    <property type="entry name" value="DHOdimr"/>
</dbReference>
<dbReference type="GeneID" id="73472075"/>
<dbReference type="GO" id="GO:0005737">
    <property type="term" value="C:cytoplasm"/>
    <property type="evidence" value="ECO:0007669"/>
    <property type="project" value="TreeGrafter"/>
</dbReference>
<dbReference type="AlphaFoldDB" id="A0A8J5QH90"/>
<evidence type="ECO:0000313" key="2">
    <source>
        <dbReference type="Proteomes" id="UP000694255"/>
    </source>
</evidence>
<gene>
    <name evidence="1" type="ORF">J8A68_005275</name>
</gene>
<feature type="non-terminal residue" evidence="1">
    <location>
        <position position="1"/>
    </location>
</feature>
<sequence>HPIETKQRHVGVCAGVYTQSHAIAYVAEIFDKVGKLDNLKKFISDHGIKFYGLSEDVLSKHKGESTWLVERENKVPEVFANSDVSVVPFKAGDVLKYAVEWR</sequence>
<dbReference type="UniPathway" id="UPA00070"/>
<protein>
    <submittedName>
        <fullName evidence="1">Uncharacterized protein</fullName>
    </submittedName>
</protein>
<proteinExistence type="predicted"/>
<dbReference type="RefSeq" id="XP_049261444.1">
    <property type="nucleotide sequence ID" value="XM_049409323.1"/>
</dbReference>
<evidence type="ECO:0000313" key="1">
    <source>
        <dbReference type="EMBL" id="KAG7661211.1"/>
    </source>
</evidence>
<dbReference type="OrthoDB" id="1670005at2759"/>
<dbReference type="Proteomes" id="UP000694255">
    <property type="component" value="Unassembled WGS sequence"/>
</dbReference>
<dbReference type="GO" id="GO:0006207">
    <property type="term" value="P:'de novo' pyrimidine nucleobase biosynthetic process"/>
    <property type="evidence" value="ECO:0007669"/>
    <property type="project" value="TreeGrafter"/>
</dbReference>
<comment type="caution">
    <text evidence="1">The sequence shown here is derived from an EMBL/GenBank/DDBJ whole genome shotgun (WGS) entry which is preliminary data.</text>
</comment>
<organism evidence="1 2">
    <name type="scientific">[Candida] subhashii</name>
    <dbReference type="NCBI Taxonomy" id="561895"/>
    <lineage>
        <taxon>Eukaryota</taxon>
        <taxon>Fungi</taxon>
        <taxon>Dikarya</taxon>
        <taxon>Ascomycota</taxon>
        <taxon>Saccharomycotina</taxon>
        <taxon>Pichiomycetes</taxon>
        <taxon>Debaryomycetaceae</taxon>
        <taxon>Spathaspora</taxon>
    </lineage>
</organism>